<dbReference type="InterPro" id="IPR057207">
    <property type="entry name" value="FBXL15_LRR"/>
</dbReference>
<dbReference type="AlphaFoldDB" id="A0A388M3L7"/>
<dbReference type="Gramene" id="GBG89085">
    <property type="protein sequence ID" value="GBG89085"/>
    <property type="gene ID" value="CBR_g48795"/>
</dbReference>
<dbReference type="InterPro" id="IPR006553">
    <property type="entry name" value="Leu-rich_rpt_Cys-con_subtyp"/>
</dbReference>
<gene>
    <name evidence="3" type="ORF">CBR_g48795</name>
</gene>
<dbReference type="SMART" id="SM00367">
    <property type="entry name" value="LRR_CC"/>
    <property type="match status" value="11"/>
</dbReference>
<dbReference type="InterPro" id="IPR001611">
    <property type="entry name" value="Leu-rich_rpt"/>
</dbReference>
<proteinExistence type="predicted"/>
<reference evidence="3 4" key="1">
    <citation type="journal article" date="2018" name="Cell">
        <title>The Chara Genome: Secondary Complexity and Implications for Plant Terrestrialization.</title>
        <authorList>
            <person name="Nishiyama T."/>
            <person name="Sakayama H."/>
            <person name="Vries J.D."/>
            <person name="Buschmann H."/>
            <person name="Saint-Marcoux D."/>
            <person name="Ullrich K.K."/>
            <person name="Haas F.B."/>
            <person name="Vanderstraeten L."/>
            <person name="Becker D."/>
            <person name="Lang D."/>
            <person name="Vosolsobe S."/>
            <person name="Rombauts S."/>
            <person name="Wilhelmsson P.K.I."/>
            <person name="Janitza P."/>
            <person name="Kern R."/>
            <person name="Heyl A."/>
            <person name="Rumpler F."/>
            <person name="Villalobos L.I.A.C."/>
            <person name="Clay J.M."/>
            <person name="Skokan R."/>
            <person name="Toyoda A."/>
            <person name="Suzuki Y."/>
            <person name="Kagoshima H."/>
            <person name="Schijlen E."/>
            <person name="Tajeshwar N."/>
            <person name="Catarino B."/>
            <person name="Hetherington A.J."/>
            <person name="Saltykova A."/>
            <person name="Bonnot C."/>
            <person name="Breuninger H."/>
            <person name="Symeonidi A."/>
            <person name="Radhakrishnan G.V."/>
            <person name="Van Nieuwerburgh F."/>
            <person name="Deforce D."/>
            <person name="Chang C."/>
            <person name="Karol K.G."/>
            <person name="Hedrich R."/>
            <person name="Ulvskov P."/>
            <person name="Glockner G."/>
            <person name="Delwiche C.F."/>
            <person name="Petrasek J."/>
            <person name="Van de Peer Y."/>
            <person name="Friml J."/>
            <person name="Beilby M."/>
            <person name="Dolan L."/>
            <person name="Kohara Y."/>
            <person name="Sugano S."/>
            <person name="Fujiyama A."/>
            <person name="Delaux P.-M."/>
            <person name="Quint M."/>
            <person name="TheiBen G."/>
            <person name="Hagemann M."/>
            <person name="Harholt J."/>
            <person name="Dunand C."/>
            <person name="Zachgo S."/>
            <person name="Langdale J."/>
            <person name="Maumus F."/>
            <person name="Straeten D.V.D."/>
            <person name="Gould S.B."/>
            <person name="Rensing S.A."/>
        </authorList>
    </citation>
    <scope>NUCLEOTIDE SEQUENCE [LARGE SCALE GENOMIC DNA]</scope>
    <source>
        <strain evidence="3 4">S276</strain>
    </source>
</reference>
<dbReference type="PROSITE" id="PS50181">
    <property type="entry name" value="FBOX"/>
    <property type="match status" value="1"/>
</dbReference>
<dbReference type="InterPro" id="IPR001810">
    <property type="entry name" value="F-box_dom"/>
</dbReference>
<sequence length="642" mass="67846">MTSSLQGGQLAPGSSSLASLSDLTPSGTKDEDGGLDRGGEEEAAEGGEGGGRGGEGVDCCVGVEEEIECAPKGVREDVGEECMATAAAGGGGGAMVGRGEGGDCATSTCPPAAPYSSRPSDVDPRASLGKLPTDILINILALLPFQDIVFSAALVCREWRKVAQSPRCWRHVDLTSFCQATVPHRGTTYPGNLFRLQFSCVQIKGRVADEAVERSVRLSQGQLQVLRAEFCTARAIEVIASACPSLVRLELRELVGEIPIDEAVIQLAARCPQLSWLVLRPFHQTPVWRIMDGCPASLTHVGLGALANNCPLLTHLDVAGYVELAHGSLVYPPDGKMFDRLTYLNVTGCQHLQDEAIIHVANHCGPTLTRLEVVGCRLLTDRSLIAIALACPDLDYIDATLCTMITDGCLLVLARHCKRLTYLGMALCDVTDLGVSKIAFSCRDLRSVNLSWTRVTDVSIIKLLRHCVKLRQLLLSHCKGITSGAFHALLDPFPSSSSSTSSPSSPSPSSSVTWLKLSDCKGLSDSALTALGKGCPALKSLSLANCPGITDSGIAALVKGCPALTYLSLANCDQITDASVILIRDSCRGLQTLNLRGCKKVSPEYRSDSGFASSSTESTAATSSRPSTPAFFGHSSQTLRSP</sequence>
<evidence type="ECO:0000256" key="1">
    <source>
        <dbReference type="SAM" id="MobiDB-lite"/>
    </source>
</evidence>
<dbReference type="Pfam" id="PF12937">
    <property type="entry name" value="F-box-like"/>
    <property type="match status" value="1"/>
</dbReference>
<dbReference type="InterPro" id="IPR036047">
    <property type="entry name" value="F-box-like_dom_sf"/>
</dbReference>
<dbReference type="EMBL" id="BFEA01000715">
    <property type="protein sequence ID" value="GBG89085.1"/>
    <property type="molecule type" value="Genomic_DNA"/>
</dbReference>
<dbReference type="PANTHER" id="PTHR13318">
    <property type="entry name" value="PARTNER OF PAIRED, ISOFORM B-RELATED"/>
    <property type="match status" value="1"/>
</dbReference>
<dbReference type="GO" id="GO:0031146">
    <property type="term" value="P:SCF-dependent proteasomal ubiquitin-dependent protein catabolic process"/>
    <property type="evidence" value="ECO:0007669"/>
    <property type="project" value="TreeGrafter"/>
</dbReference>
<dbReference type="OMA" id="LEECNWI"/>
<name>A0A388M3L7_CHABU</name>
<feature type="compositionally biased region" description="Low complexity" evidence="1">
    <location>
        <begin position="1"/>
        <end position="26"/>
    </location>
</feature>
<dbReference type="SMART" id="SM00256">
    <property type="entry name" value="FBOX"/>
    <property type="match status" value="1"/>
</dbReference>
<dbReference type="GO" id="GO:0019005">
    <property type="term" value="C:SCF ubiquitin ligase complex"/>
    <property type="evidence" value="ECO:0007669"/>
    <property type="project" value="TreeGrafter"/>
</dbReference>
<dbReference type="OrthoDB" id="550575at2759"/>
<dbReference type="SUPFAM" id="SSF52047">
    <property type="entry name" value="RNI-like"/>
    <property type="match status" value="2"/>
</dbReference>
<dbReference type="InterPro" id="IPR032675">
    <property type="entry name" value="LRR_dom_sf"/>
</dbReference>
<dbReference type="Pfam" id="PF25372">
    <property type="entry name" value="DUF7885"/>
    <property type="match status" value="1"/>
</dbReference>
<dbReference type="SUPFAM" id="SSF81383">
    <property type="entry name" value="F-box domain"/>
    <property type="match status" value="1"/>
</dbReference>
<evidence type="ECO:0000313" key="4">
    <source>
        <dbReference type="Proteomes" id="UP000265515"/>
    </source>
</evidence>
<dbReference type="Pfam" id="PF13516">
    <property type="entry name" value="LRR_6"/>
    <property type="match status" value="1"/>
</dbReference>
<evidence type="ECO:0000313" key="3">
    <source>
        <dbReference type="EMBL" id="GBG89085.1"/>
    </source>
</evidence>
<dbReference type="Gene3D" id="1.20.1280.50">
    <property type="match status" value="1"/>
</dbReference>
<feature type="compositionally biased region" description="Basic and acidic residues" evidence="1">
    <location>
        <begin position="28"/>
        <end position="40"/>
    </location>
</feature>
<feature type="region of interest" description="Disordered" evidence="1">
    <location>
        <begin position="603"/>
        <end position="642"/>
    </location>
</feature>
<protein>
    <recommendedName>
        <fullName evidence="2">F-box domain-containing protein</fullName>
    </recommendedName>
</protein>
<feature type="compositionally biased region" description="Low complexity" evidence="1">
    <location>
        <begin position="608"/>
        <end position="630"/>
    </location>
</feature>
<keyword evidence="4" id="KW-1185">Reference proteome</keyword>
<feature type="region of interest" description="Disordered" evidence="1">
    <location>
        <begin position="1"/>
        <end position="55"/>
    </location>
</feature>
<accession>A0A388M3L7</accession>
<dbReference type="Gene3D" id="3.80.10.10">
    <property type="entry name" value="Ribonuclease Inhibitor"/>
    <property type="match status" value="3"/>
</dbReference>
<feature type="compositionally biased region" description="Gly residues" evidence="1">
    <location>
        <begin position="46"/>
        <end position="55"/>
    </location>
</feature>
<evidence type="ECO:0000259" key="2">
    <source>
        <dbReference type="PROSITE" id="PS50181"/>
    </source>
</evidence>
<dbReference type="STRING" id="69332.A0A388M3L7"/>
<feature type="domain" description="F-box" evidence="2">
    <location>
        <begin position="125"/>
        <end position="172"/>
    </location>
</feature>
<dbReference type="Proteomes" id="UP000265515">
    <property type="component" value="Unassembled WGS sequence"/>
</dbReference>
<organism evidence="3 4">
    <name type="scientific">Chara braunii</name>
    <name type="common">Braun's stonewort</name>
    <dbReference type="NCBI Taxonomy" id="69332"/>
    <lineage>
        <taxon>Eukaryota</taxon>
        <taxon>Viridiplantae</taxon>
        <taxon>Streptophyta</taxon>
        <taxon>Charophyceae</taxon>
        <taxon>Charales</taxon>
        <taxon>Characeae</taxon>
        <taxon>Chara</taxon>
    </lineage>
</organism>
<comment type="caution">
    <text evidence="3">The sequence shown here is derived from an EMBL/GenBank/DDBJ whole genome shotgun (WGS) entry which is preliminary data.</text>
</comment>